<dbReference type="Proteomes" id="UP000248889">
    <property type="component" value="Unassembled WGS sequence"/>
</dbReference>
<dbReference type="GO" id="GO:0022857">
    <property type="term" value="F:transmembrane transporter activity"/>
    <property type="evidence" value="ECO:0007669"/>
    <property type="project" value="InterPro"/>
</dbReference>
<feature type="transmembrane region" description="Helical" evidence="6">
    <location>
        <begin position="405"/>
        <end position="424"/>
    </location>
</feature>
<dbReference type="CDD" id="cd17355">
    <property type="entry name" value="MFS_YcxA_like"/>
    <property type="match status" value="1"/>
</dbReference>
<dbReference type="InterPro" id="IPR036259">
    <property type="entry name" value="MFS_trans_sf"/>
</dbReference>
<dbReference type="EMBL" id="QKYN01000122">
    <property type="protein sequence ID" value="RAG82153.1"/>
    <property type="molecule type" value="Genomic_DNA"/>
</dbReference>
<feature type="transmembrane region" description="Helical" evidence="6">
    <location>
        <begin position="94"/>
        <end position="114"/>
    </location>
</feature>
<feature type="transmembrane region" description="Helical" evidence="6">
    <location>
        <begin position="314"/>
        <end position="336"/>
    </location>
</feature>
<evidence type="ECO:0000256" key="3">
    <source>
        <dbReference type="ARBA" id="ARBA00022989"/>
    </source>
</evidence>
<dbReference type="Gene3D" id="1.20.1250.20">
    <property type="entry name" value="MFS general substrate transporter like domains"/>
    <property type="match status" value="2"/>
</dbReference>
<evidence type="ECO:0000256" key="5">
    <source>
        <dbReference type="SAM" id="MobiDB-lite"/>
    </source>
</evidence>
<dbReference type="GO" id="GO:0005886">
    <property type="term" value="C:plasma membrane"/>
    <property type="evidence" value="ECO:0007669"/>
    <property type="project" value="UniProtKB-SubCell"/>
</dbReference>
<proteinExistence type="predicted"/>
<keyword evidence="4 6" id="KW-0472">Membrane</keyword>
<comment type="caution">
    <text evidence="8">The sequence shown here is derived from an EMBL/GenBank/DDBJ whole genome shotgun (WGS) entry which is preliminary data.</text>
</comment>
<dbReference type="InterPro" id="IPR020846">
    <property type="entry name" value="MFS_dom"/>
</dbReference>
<protein>
    <submittedName>
        <fullName evidence="8">MFS transporter</fullName>
    </submittedName>
</protein>
<dbReference type="PANTHER" id="PTHR11360:SF284">
    <property type="entry name" value="EG:103B4.3 PROTEIN-RELATED"/>
    <property type="match status" value="1"/>
</dbReference>
<evidence type="ECO:0000313" key="8">
    <source>
        <dbReference type="EMBL" id="RAG82153.1"/>
    </source>
</evidence>
<feature type="transmembrane region" description="Helical" evidence="6">
    <location>
        <begin position="278"/>
        <end position="302"/>
    </location>
</feature>
<evidence type="ECO:0000259" key="7">
    <source>
        <dbReference type="PROSITE" id="PS50850"/>
    </source>
</evidence>
<sequence length="474" mass="49893">MTPLCSWPDPCARWPSGHSLPRRPARQAPRVTDQLESTPAVESPGHTRPNGPRLHYAWIVAAVALVVLVGAAGFRSTPSLLMEPLHHEFGWSHGLVGTAVSINVLLNGLAAPFAAALMDRFGIRPVVSAALAVMALGAGVTIVMDQPWELLLGWGFLVGLGSGSMALAFSATVTARWFVAQRGLVTGVLTAASAAGNLVFLPVLAWLVQQYGWRSASITVAVCALAVVPVVALLMRERPSDLGLLPYGAPEDHVEPEVPAGRGLRAVRVLREAARTRAFWLLTGSFAICGATTNGLVGTHFIPAAGDHGMAETAAASLLALVGIFDVVGTVFSGWLTDRLDSRKLLGVYYVLRGASLLVLPVLFARTVHPSMVVFIMFYGLDWVATVPPTVALCREWFGDDAPVVFGWVLCGHQVGAAIVAALAGVIRDQLGSYDLAWYGAGALCAVAAACSLMLRRPGAEEGTPLRPTVPAAA</sequence>
<gene>
    <name evidence="8" type="ORF">DN069_29165</name>
</gene>
<comment type="subcellular location">
    <subcellularLocation>
        <location evidence="1">Cell membrane</location>
        <topology evidence="1">Multi-pass membrane protein</topology>
    </subcellularLocation>
</comment>
<feature type="transmembrane region" description="Helical" evidence="6">
    <location>
        <begin position="436"/>
        <end position="455"/>
    </location>
</feature>
<feature type="domain" description="Major facilitator superfamily (MFS) profile" evidence="7">
    <location>
        <begin position="59"/>
        <end position="460"/>
    </location>
</feature>
<feature type="transmembrane region" description="Helical" evidence="6">
    <location>
        <begin position="372"/>
        <end position="393"/>
    </location>
</feature>
<evidence type="ECO:0000256" key="4">
    <source>
        <dbReference type="ARBA" id="ARBA00023136"/>
    </source>
</evidence>
<feature type="transmembrane region" description="Helical" evidence="6">
    <location>
        <begin position="56"/>
        <end position="74"/>
    </location>
</feature>
<organism evidence="8 9">
    <name type="scientific">Streptacidiphilus pinicola</name>
    <dbReference type="NCBI Taxonomy" id="2219663"/>
    <lineage>
        <taxon>Bacteria</taxon>
        <taxon>Bacillati</taxon>
        <taxon>Actinomycetota</taxon>
        <taxon>Actinomycetes</taxon>
        <taxon>Kitasatosporales</taxon>
        <taxon>Streptomycetaceae</taxon>
        <taxon>Streptacidiphilus</taxon>
    </lineage>
</organism>
<evidence type="ECO:0000256" key="1">
    <source>
        <dbReference type="ARBA" id="ARBA00004651"/>
    </source>
</evidence>
<dbReference type="InterPro" id="IPR050327">
    <property type="entry name" value="Proton-linked_MCT"/>
</dbReference>
<feature type="transmembrane region" description="Helical" evidence="6">
    <location>
        <begin position="126"/>
        <end position="144"/>
    </location>
</feature>
<keyword evidence="9" id="KW-1185">Reference proteome</keyword>
<reference evidence="8 9" key="1">
    <citation type="submission" date="2018-06" db="EMBL/GenBank/DDBJ databases">
        <title>Streptacidiphilus pinicola sp. nov., isolated from pine grove soil.</title>
        <authorList>
            <person name="Roh S.G."/>
            <person name="Park S."/>
            <person name="Kim M.-K."/>
            <person name="Yun B.-R."/>
            <person name="Park J."/>
            <person name="Kim M.J."/>
            <person name="Kim Y.S."/>
            <person name="Kim S.B."/>
        </authorList>
    </citation>
    <scope>NUCLEOTIDE SEQUENCE [LARGE SCALE GENOMIC DNA]</scope>
    <source>
        <strain evidence="8 9">MMS16-CNU450</strain>
    </source>
</reference>
<evidence type="ECO:0000313" key="9">
    <source>
        <dbReference type="Proteomes" id="UP000248889"/>
    </source>
</evidence>
<dbReference type="SUPFAM" id="SSF103473">
    <property type="entry name" value="MFS general substrate transporter"/>
    <property type="match status" value="1"/>
</dbReference>
<name>A0A2X0IEW3_9ACTN</name>
<dbReference type="AlphaFoldDB" id="A0A2X0IEW3"/>
<dbReference type="PANTHER" id="PTHR11360">
    <property type="entry name" value="MONOCARBOXYLATE TRANSPORTER"/>
    <property type="match status" value="1"/>
</dbReference>
<evidence type="ECO:0000256" key="6">
    <source>
        <dbReference type="SAM" id="Phobius"/>
    </source>
</evidence>
<dbReference type="OrthoDB" id="146345at2"/>
<keyword evidence="2 6" id="KW-0812">Transmembrane</keyword>
<accession>A0A2X0IEW3</accession>
<keyword evidence="3 6" id="KW-1133">Transmembrane helix</keyword>
<feature type="transmembrane region" description="Helical" evidence="6">
    <location>
        <begin position="183"/>
        <end position="207"/>
    </location>
</feature>
<dbReference type="PROSITE" id="PS50850">
    <property type="entry name" value="MFS"/>
    <property type="match status" value="1"/>
</dbReference>
<dbReference type="Pfam" id="PF07690">
    <property type="entry name" value="MFS_1"/>
    <property type="match status" value="2"/>
</dbReference>
<evidence type="ECO:0000256" key="2">
    <source>
        <dbReference type="ARBA" id="ARBA00022692"/>
    </source>
</evidence>
<feature type="transmembrane region" description="Helical" evidence="6">
    <location>
        <begin position="348"/>
        <end position="366"/>
    </location>
</feature>
<dbReference type="InterPro" id="IPR011701">
    <property type="entry name" value="MFS"/>
</dbReference>
<feature type="transmembrane region" description="Helical" evidence="6">
    <location>
        <begin position="213"/>
        <end position="235"/>
    </location>
</feature>
<feature type="region of interest" description="Disordered" evidence="5">
    <location>
        <begin position="16"/>
        <end position="48"/>
    </location>
</feature>
<feature type="transmembrane region" description="Helical" evidence="6">
    <location>
        <begin position="150"/>
        <end position="171"/>
    </location>
</feature>